<evidence type="ECO:0000313" key="1">
    <source>
        <dbReference type="EMBL" id="MBB5059330.1"/>
    </source>
</evidence>
<comment type="caution">
    <text evidence="1">The sequence shown here is derived from an EMBL/GenBank/DDBJ whole genome shotgun (WGS) entry which is preliminary data.</text>
</comment>
<dbReference type="Proteomes" id="UP000540989">
    <property type="component" value="Unassembled WGS sequence"/>
</dbReference>
<organism evidence="1 2">
    <name type="scientific">Granulicella aggregans</name>
    <dbReference type="NCBI Taxonomy" id="474949"/>
    <lineage>
        <taxon>Bacteria</taxon>
        <taxon>Pseudomonadati</taxon>
        <taxon>Acidobacteriota</taxon>
        <taxon>Terriglobia</taxon>
        <taxon>Terriglobales</taxon>
        <taxon>Acidobacteriaceae</taxon>
        <taxon>Granulicella</taxon>
    </lineage>
</organism>
<reference evidence="1 2" key="1">
    <citation type="submission" date="2020-08" db="EMBL/GenBank/DDBJ databases">
        <title>Genomic Encyclopedia of Type Strains, Phase IV (KMG-V): Genome sequencing to study the core and pangenomes of soil and plant-associated prokaryotes.</title>
        <authorList>
            <person name="Whitman W."/>
        </authorList>
    </citation>
    <scope>NUCLEOTIDE SEQUENCE [LARGE SCALE GENOMIC DNA]</scope>
    <source>
        <strain evidence="1 2">M8UP14</strain>
    </source>
</reference>
<name>A0A7W8E6J9_9BACT</name>
<evidence type="ECO:0000313" key="2">
    <source>
        <dbReference type="Proteomes" id="UP000540989"/>
    </source>
</evidence>
<sequence>MVSFSGYPVWPVIKQQAFSERKTQDAVIEAARCGSGPSSELTIGCEVVGIQLTVARRGDYILVVVVKIAQAVIRAAGEFLTNSEAIDLLMLAKRLGKEEIVLNTTVINKSPDKADVVATYYW</sequence>
<gene>
    <name evidence="1" type="ORF">HDF16_004053</name>
</gene>
<dbReference type="AlphaFoldDB" id="A0A7W8E6J9"/>
<protein>
    <submittedName>
        <fullName evidence="1">Uncharacterized protein</fullName>
    </submittedName>
</protein>
<dbReference type="RefSeq" id="WP_184220579.1">
    <property type="nucleotide sequence ID" value="NZ_JACHIP010000005.1"/>
</dbReference>
<accession>A0A7W8E6J9</accession>
<proteinExistence type="predicted"/>
<keyword evidence="2" id="KW-1185">Reference proteome</keyword>
<dbReference type="EMBL" id="JACHIP010000005">
    <property type="protein sequence ID" value="MBB5059330.1"/>
    <property type="molecule type" value="Genomic_DNA"/>
</dbReference>